<sequence>MLENGHQSTASNSKFLSLDNIKRNQTSILVPIKEPTQKKIKELMKIKEEPNSCLNSAATQALISKTYLQKTTNILHRRAKAQELERGVEPPPYQRPKRANKQQYKLSIKQVPQSEQQYSRDSRDTSKQEEEEESVKAITYGDEDEVNPEEESVPINGSPDDQSTIFGLGPLAHAALKDKQKFDRAQKKKSPRKATNKRKTRSYISEVKVEEEDDEYPIAGDNESIITDQTSLQEQETYMNQDQVSESANLQNMGANTSVNSFMSIINNNSSPEQQEAQRQNLEDFRTFLQIKKQNVERLPLSFRFSKIDYQKQCQTIQELKAMNPNRKNYGDPSQCGIDLQVYSMAYKAKLRSDSRHLQIVLPLIPTAIDEDAPRKVIKQKIQRLELVKQQLSSYLDPYEFIGDDNMMPQLPRLLYLHQKYCAGQSQKTIEDLQKDLFCVNDDLRNLELYLKGEKVAYWTTIEDYVLKKHAFEVLSPEYQFLIKQKGPEEVQKRREFLGV</sequence>
<dbReference type="OrthoDB" id="10654315at2759"/>
<feature type="compositionally biased region" description="Basic residues" evidence="1">
    <location>
        <begin position="186"/>
        <end position="201"/>
    </location>
</feature>
<dbReference type="EMBL" id="RRYP01003581">
    <property type="protein sequence ID" value="TNV83672.1"/>
    <property type="molecule type" value="Genomic_DNA"/>
</dbReference>
<protein>
    <submittedName>
        <fullName evidence="2">Uncharacterized protein</fullName>
    </submittedName>
</protein>
<feature type="region of interest" description="Disordered" evidence="1">
    <location>
        <begin position="80"/>
        <end position="166"/>
    </location>
</feature>
<keyword evidence="3" id="KW-1185">Reference proteome</keyword>
<feature type="compositionally biased region" description="Acidic residues" evidence="1">
    <location>
        <begin position="141"/>
        <end position="152"/>
    </location>
</feature>
<feature type="compositionally biased region" description="Basic and acidic residues" evidence="1">
    <location>
        <begin position="118"/>
        <end position="128"/>
    </location>
</feature>
<evidence type="ECO:0000313" key="3">
    <source>
        <dbReference type="Proteomes" id="UP000785679"/>
    </source>
</evidence>
<reference evidence="2" key="1">
    <citation type="submission" date="2019-06" db="EMBL/GenBank/DDBJ databases">
        <authorList>
            <person name="Zheng W."/>
        </authorList>
    </citation>
    <scope>NUCLEOTIDE SEQUENCE</scope>
    <source>
        <strain evidence="2">QDHG01</strain>
    </source>
</reference>
<feature type="compositionally biased region" description="Polar residues" evidence="1">
    <location>
        <begin position="101"/>
        <end position="117"/>
    </location>
</feature>
<dbReference type="AlphaFoldDB" id="A0A8J8T5Z5"/>
<gene>
    <name evidence="2" type="ORF">FGO68_gene16776</name>
</gene>
<feature type="region of interest" description="Disordered" evidence="1">
    <location>
        <begin position="178"/>
        <end position="201"/>
    </location>
</feature>
<dbReference type="Proteomes" id="UP000785679">
    <property type="component" value="Unassembled WGS sequence"/>
</dbReference>
<comment type="caution">
    <text evidence="2">The sequence shown here is derived from an EMBL/GenBank/DDBJ whole genome shotgun (WGS) entry which is preliminary data.</text>
</comment>
<name>A0A8J8T5Z5_HALGN</name>
<proteinExistence type="predicted"/>
<accession>A0A8J8T5Z5</accession>
<evidence type="ECO:0000313" key="2">
    <source>
        <dbReference type="EMBL" id="TNV83672.1"/>
    </source>
</evidence>
<evidence type="ECO:0000256" key="1">
    <source>
        <dbReference type="SAM" id="MobiDB-lite"/>
    </source>
</evidence>
<organism evidence="2 3">
    <name type="scientific">Halteria grandinella</name>
    <dbReference type="NCBI Taxonomy" id="5974"/>
    <lineage>
        <taxon>Eukaryota</taxon>
        <taxon>Sar</taxon>
        <taxon>Alveolata</taxon>
        <taxon>Ciliophora</taxon>
        <taxon>Intramacronucleata</taxon>
        <taxon>Spirotrichea</taxon>
        <taxon>Stichotrichia</taxon>
        <taxon>Sporadotrichida</taxon>
        <taxon>Halteriidae</taxon>
        <taxon>Halteria</taxon>
    </lineage>
</organism>